<comment type="caution">
    <text evidence="1">The sequence shown here is derived from an EMBL/GenBank/DDBJ whole genome shotgun (WGS) entry which is preliminary data.</text>
</comment>
<protein>
    <submittedName>
        <fullName evidence="1">Uncharacterized protein</fullName>
    </submittedName>
</protein>
<reference evidence="1 2" key="1">
    <citation type="submission" date="2019-08" db="EMBL/GenBank/DDBJ databases">
        <title>Draft genome sequence of Lysobacter sp. UKS-15.</title>
        <authorList>
            <person name="Im W.-T."/>
        </authorList>
    </citation>
    <scope>NUCLEOTIDE SEQUENCE [LARGE SCALE GENOMIC DNA]</scope>
    <source>
        <strain evidence="1 2">UKS-15</strain>
    </source>
</reference>
<name>A0A5D8YND7_9GAMM</name>
<gene>
    <name evidence="1" type="ORF">FW784_12760</name>
</gene>
<dbReference type="Proteomes" id="UP000323164">
    <property type="component" value="Unassembled WGS sequence"/>
</dbReference>
<evidence type="ECO:0000313" key="1">
    <source>
        <dbReference type="EMBL" id="TZF84285.1"/>
    </source>
</evidence>
<accession>A0A5D8YND7</accession>
<organism evidence="1 2">
    <name type="scientific">Cognatilysobacter lacus</name>
    <dbReference type="NCBI Taxonomy" id="1643323"/>
    <lineage>
        <taxon>Bacteria</taxon>
        <taxon>Pseudomonadati</taxon>
        <taxon>Pseudomonadota</taxon>
        <taxon>Gammaproteobacteria</taxon>
        <taxon>Lysobacterales</taxon>
        <taxon>Lysobacteraceae</taxon>
        <taxon>Cognatilysobacter</taxon>
    </lineage>
</organism>
<evidence type="ECO:0000313" key="2">
    <source>
        <dbReference type="Proteomes" id="UP000323164"/>
    </source>
</evidence>
<dbReference type="OrthoDB" id="5974484at2"/>
<keyword evidence="2" id="KW-1185">Reference proteome</keyword>
<dbReference type="RefSeq" id="WP_149353713.1">
    <property type="nucleotide sequence ID" value="NZ_VTRV01000188.1"/>
</dbReference>
<dbReference type="EMBL" id="VTRV01000188">
    <property type="protein sequence ID" value="TZF84285.1"/>
    <property type="molecule type" value="Genomic_DNA"/>
</dbReference>
<dbReference type="AlphaFoldDB" id="A0A5D8YND7"/>
<proteinExistence type="predicted"/>
<sequence length="116" mass="12785">MLAQRGNRICGTWSYYATGYYDGRVVATTRSPTEARRIFVCGRPGSETSKECEQGWEAVDKPLRLCGDKLGDLDSERGGCYADFARVSDAHGEMEALQKQPWMQACLTGNPAEGAR</sequence>